<dbReference type="eggNOG" id="COG1538">
    <property type="taxonomic scope" value="Bacteria"/>
</dbReference>
<reference evidence="2" key="2">
    <citation type="submission" date="2013-07" db="EMBL/GenBank/DDBJ databases">
        <authorList>
            <person name="Morais-Silva F.O."/>
            <person name="Rezende A.M."/>
            <person name="Pimentel C."/>
            <person name="Resende D.M."/>
            <person name="Santos C.I."/>
            <person name="Clemente C."/>
            <person name="de Oliveira L.M."/>
            <person name="da Silva S.M."/>
            <person name="Costa D.A."/>
            <person name="Varela-Raposo A."/>
            <person name="Horacio E.C.A."/>
            <person name="Matos M."/>
            <person name="Flores O."/>
            <person name="Ruiz J.C."/>
            <person name="Rodrigues-Pousada C."/>
        </authorList>
    </citation>
    <scope>NUCLEOTIDE SEQUENCE [LARGE SCALE GENOMIC DNA]</scope>
    <source>
        <strain evidence="2">ATCC 19364 / DSM 1382 / NCIMB 9332 / VKM B-1759</strain>
    </source>
</reference>
<gene>
    <name evidence="1" type="ORF">DGI_0123</name>
</gene>
<accession>T2G677</accession>
<dbReference type="AlphaFoldDB" id="T2G677"/>
<dbReference type="KEGG" id="dgg:DGI_0123"/>
<dbReference type="STRING" id="1121448.DGI_0123"/>
<dbReference type="HOGENOM" id="CLU_578381_0_0_7"/>
<protein>
    <submittedName>
        <fullName evidence="1">Putative outer membrane efflux protein</fullName>
    </submittedName>
</protein>
<dbReference type="Gene3D" id="1.20.1600.10">
    <property type="entry name" value="Outer membrane efflux proteins (OEP)"/>
    <property type="match status" value="1"/>
</dbReference>
<name>T2G677_MEGG1</name>
<keyword evidence="2" id="KW-1185">Reference proteome</keyword>
<sequence>MCPDKAARRSSEAVRQAFASLPHYSAATRDVFHRPSSNTTVMLLDRHPAPGEWTGPLTMGAAIRIGLARNAALQEFLMERGVPRERLRAQSIPPGQGEALEAFSETPFGYAQLAPGWPRALAEDYVRSMLGEISAGAATQPAARDARLELSAVAAALDVILDVREHWYAMVAASQAHVATMDELLAAEAAWQMAQALPAARPTSPAGQQRLDTLARFEIAQRQSAATEAALHEARRRMQQCMSLEGDDAGWHVPPLLPGRPVQEAVVDEAMLTDAEQRSVKVSLDLALVRHEVLRIKYDTHAAAAMGLPENSTESGTVRVWLPHGDAQSSWANWAFPAPFFAPSFTTRTPAQAAQEREWRRYQAMASVVRTATRAAGQELLAARQTLERLEQQRAARKAPQLAVGRLESMRGGVSLLESEHEALARRRALIAAQLDYWLARTRLEHLLAGRMAVPQSPLAFRQVSIMQPPAE</sequence>
<proteinExistence type="predicted"/>
<evidence type="ECO:0000313" key="1">
    <source>
        <dbReference type="EMBL" id="AGW12060.1"/>
    </source>
</evidence>
<dbReference type="EMBL" id="CP006585">
    <property type="protein sequence ID" value="AGW12060.1"/>
    <property type="molecule type" value="Genomic_DNA"/>
</dbReference>
<dbReference type="SUPFAM" id="SSF56954">
    <property type="entry name" value="Outer membrane efflux proteins (OEP)"/>
    <property type="match status" value="1"/>
</dbReference>
<evidence type="ECO:0000313" key="2">
    <source>
        <dbReference type="Proteomes" id="UP000016587"/>
    </source>
</evidence>
<dbReference type="Proteomes" id="UP000016587">
    <property type="component" value="Chromosome"/>
</dbReference>
<organism evidence="1 2">
    <name type="scientific">Megalodesulfovibrio gigas (strain ATCC 19364 / DSM 1382 / NCIMB 9332 / VKM B-1759)</name>
    <name type="common">Desulfovibrio gigas</name>
    <dbReference type="NCBI Taxonomy" id="1121448"/>
    <lineage>
        <taxon>Bacteria</taxon>
        <taxon>Pseudomonadati</taxon>
        <taxon>Thermodesulfobacteriota</taxon>
        <taxon>Desulfovibrionia</taxon>
        <taxon>Desulfovibrionales</taxon>
        <taxon>Desulfovibrionaceae</taxon>
        <taxon>Megalodesulfovibrio</taxon>
    </lineage>
</organism>
<reference evidence="1 2" key="1">
    <citation type="journal article" date="2013" name="J. Bacteriol.">
        <title>Roles of HynAB and Ech, the only two hydrogenases found in the model sulfate reducer Desulfovibrio gigas.</title>
        <authorList>
            <person name="Morais-Silva F.O."/>
            <person name="Santos C.I."/>
            <person name="Rodrigues R."/>
            <person name="Pereira I.A."/>
            <person name="Rodrigues-Pousada C."/>
        </authorList>
    </citation>
    <scope>NUCLEOTIDE SEQUENCE [LARGE SCALE GENOMIC DNA]</scope>
    <source>
        <strain evidence="2">ATCC 19364 / DSM 1382 / NCIMB 9332 / VKM B-1759</strain>
    </source>
</reference>
<dbReference type="PATRIC" id="fig|1121448.10.peg.124"/>